<evidence type="ECO:0000256" key="4">
    <source>
        <dbReference type="ARBA" id="ARBA00022989"/>
    </source>
</evidence>
<feature type="transmembrane region" description="Helical" evidence="6">
    <location>
        <begin position="48"/>
        <end position="69"/>
    </location>
</feature>
<dbReference type="PANTHER" id="PTHR43124">
    <property type="entry name" value="PURINE EFFLUX PUMP PBUE"/>
    <property type="match status" value="1"/>
</dbReference>
<name>A0AA45L857_9PSEU</name>
<comment type="subcellular location">
    <subcellularLocation>
        <location evidence="1">Cell membrane</location>
        <topology evidence="1">Multi-pass membrane protein</topology>
    </subcellularLocation>
</comment>
<dbReference type="PROSITE" id="PS50850">
    <property type="entry name" value="MFS"/>
    <property type="match status" value="1"/>
</dbReference>
<protein>
    <submittedName>
        <fullName evidence="8">MFS transporter</fullName>
    </submittedName>
</protein>
<dbReference type="GO" id="GO:0022857">
    <property type="term" value="F:transmembrane transporter activity"/>
    <property type="evidence" value="ECO:0007669"/>
    <property type="project" value="InterPro"/>
</dbReference>
<dbReference type="AlphaFoldDB" id="A0AA45L857"/>
<dbReference type="Proteomes" id="UP000677152">
    <property type="component" value="Chromosome"/>
</dbReference>
<keyword evidence="5 6" id="KW-0472">Membrane</keyword>
<dbReference type="InterPro" id="IPR036259">
    <property type="entry name" value="MFS_trans_sf"/>
</dbReference>
<keyword evidence="3 6" id="KW-0812">Transmembrane</keyword>
<evidence type="ECO:0000256" key="3">
    <source>
        <dbReference type="ARBA" id="ARBA00022692"/>
    </source>
</evidence>
<evidence type="ECO:0000256" key="5">
    <source>
        <dbReference type="ARBA" id="ARBA00023136"/>
    </source>
</evidence>
<dbReference type="Pfam" id="PF07690">
    <property type="entry name" value="MFS_1"/>
    <property type="match status" value="1"/>
</dbReference>
<dbReference type="SUPFAM" id="SSF103473">
    <property type="entry name" value="MFS general substrate transporter"/>
    <property type="match status" value="1"/>
</dbReference>
<proteinExistence type="predicted"/>
<dbReference type="Gene3D" id="1.20.1250.20">
    <property type="entry name" value="MFS general substrate transporter like domains"/>
    <property type="match status" value="1"/>
</dbReference>
<evidence type="ECO:0000313" key="8">
    <source>
        <dbReference type="EMBL" id="QUF05394.1"/>
    </source>
</evidence>
<keyword evidence="4 6" id="KW-1133">Transmembrane helix</keyword>
<dbReference type="PANTHER" id="PTHR43124:SF3">
    <property type="entry name" value="CHLORAMPHENICOL EFFLUX PUMP RV0191"/>
    <property type="match status" value="1"/>
</dbReference>
<keyword evidence="2" id="KW-1003">Cell membrane</keyword>
<accession>A0AA45L857</accession>
<dbReference type="InterPro" id="IPR011701">
    <property type="entry name" value="MFS"/>
</dbReference>
<sequence length="135" mass="12763">MLGALAPGVAVLLATRVVAALATAGFLAVALGTAARLAGPGAQGRATATLLGGATTACVVGVPAGALLGDLWGWRSAFRAVALLTAPALVAVLRSVPAGGGVALAEGARATLLVSAALTGGALVCGSRRLAATRA</sequence>
<evidence type="ECO:0000313" key="9">
    <source>
        <dbReference type="Proteomes" id="UP000677152"/>
    </source>
</evidence>
<feature type="domain" description="Major facilitator superfamily (MFS) profile" evidence="7">
    <location>
        <begin position="1"/>
        <end position="135"/>
    </location>
</feature>
<evidence type="ECO:0000256" key="6">
    <source>
        <dbReference type="SAM" id="Phobius"/>
    </source>
</evidence>
<feature type="transmembrane region" description="Helical" evidence="6">
    <location>
        <begin position="76"/>
        <end position="96"/>
    </location>
</feature>
<evidence type="ECO:0000256" key="1">
    <source>
        <dbReference type="ARBA" id="ARBA00004651"/>
    </source>
</evidence>
<dbReference type="GO" id="GO:0005886">
    <property type="term" value="C:plasma membrane"/>
    <property type="evidence" value="ECO:0007669"/>
    <property type="project" value="UniProtKB-SubCell"/>
</dbReference>
<feature type="transmembrane region" description="Helical" evidence="6">
    <location>
        <begin position="108"/>
        <end position="126"/>
    </location>
</feature>
<dbReference type="EMBL" id="CP073249">
    <property type="protein sequence ID" value="QUF05394.1"/>
    <property type="molecule type" value="Genomic_DNA"/>
</dbReference>
<organism evidence="8 9">
    <name type="scientific">Actinosynnema pretiosum subsp. pretiosum</name>
    <dbReference type="NCBI Taxonomy" id="103721"/>
    <lineage>
        <taxon>Bacteria</taxon>
        <taxon>Bacillati</taxon>
        <taxon>Actinomycetota</taxon>
        <taxon>Actinomycetes</taxon>
        <taxon>Pseudonocardiales</taxon>
        <taxon>Pseudonocardiaceae</taxon>
        <taxon>Actinosynnema</taxon>
    </lineage>
</organism>
<evidence type="ECO:0000259" key="7">
    <source>
        <dbReference type="PROSITE" id="PS50850"/>
    </source>
</evidence>
<evidence type="ECO:0000256" key="2">
    <source>
        <dbReference type="ARBA" id="ARBA00022475"/>
    </source>
</evidence>
<dbReference type="InterPro" id="IPR020846">
    <property type="entry name" value="MFS_dom"/>
</dbReference>
<gene>
    <name evidence="8" type="ORF">KCV87_04635</name>
</gene>
<dbReference type="InterPro" id="IPR050189">
    <property type="entry name" value="MFS_Efflux_Transporters"/>
</dbReference>
<reference evidence="8" key="1">
    <citation type="submission" date="2021-04" db="EMBL/GenBank/DDBJ databases">
        <title>Genomic sequence of Actinosynnema pretiosum subsp. pretiosum ATCC 31280 (C-14919).</title>
        <authorList>
            <person name="Bai L."/>
            <person name="Wang X."/>
            <person name="Xiao Y."/>
        </authorList>
    </citation>
    <scope>NUCLEOTIDE SEQUENCE</scope>
    <source>
        <strain evidence="8">ATCC 31280</strain>
    </source>
</reference>